<dbReference type="Proteomes" id="UP000717996">
    <property type="component" value="Unassembled WGS sequence"/>
</dbReference>
<name>A0A9P6Y1N3_RHIOR</name>
<dbReference type="EMBL" id="JAANIT010002264">
    <property type="protein sequence ID" value="KAG1536977.1"/>
    <property type="molecule type" value="Genomic_DNA"/>
</dbReference>
<accession>A0A9P6Y1N3</accession>
<sequence>MKKDLQGVIHQLKDVRQEAESLSKQEYTAKDIQHLQNKLHHIDEQYREGIIDNRDANNLLDDPYENQDQAKIATGLAKVHNKLSSMLEKLQ</sequence>
<dbReference type="AlphaFoldDB" id="A0A9P6Y1N3"/>
<comment type="caution">
    <text evidence="1">The sequence shown here is derived from an EMBL/GenBank/DDBJ whole genome shotgun (WGS) entry which is preliminary data.</text>
</comment>
<protein>
    <submittedName>
        <fullName evidence="1">Uncharacterized protein</fullName>
    </submittedName>
</protein>
<evidence type="ECO:0000313" key="1">
    <source>
        <dbReference type="EMBL" id="KAG1536977.1"/>
    </source>
</evidence>
<organism evidence="1 2">
    <name type="scientific">Rhizopus oryzae</name>
    <name type="common">Mucormycosis agent</name>
    <name type="synonym">Rhizopus arrhizus var. delemar</name>
    <dbReference type="NCBI Taxonomy" id="64495"/>
    <lineage>
        <taxon>Eukaryota</taxon>
        <taxon>Fungi</taxon>
        <taxon>Fungi incertae sedis</taxon>
        <taxon>Mucoromycota</taxon>
        <taxon>Mucoromycotina</taxon>
        <taxon>Mucoromycetes</taxon>
        <taxon>Mucorales</taxon>
        <taxon>Mucorineae</taxon>
        <taxon>Rhizopodaceae</taxon>
        <taxon>Rhizopus</taxon>
    </lineage>
</organism>
<proteinExistence type="predicted"/>
<reference evidence="1" key="1">
    <citation type="journal article" date="2020" name="Microb. Genom.">
        <title>Genetic diversity of clinical and environmental Mucorales isolates obtained from an investigation of mucormycosis cases among solid organ transplant recipients.</title>
        <authorList>
            <person name="Nguyen M.H."/>
            <person name="Kaul D."/>
            <person name="Muto C."/>
            <person name="Cheng S.J."/>
            <person name="Richter R.A."/>
            <person name="Bruno V.M."/>
            <person name="Liu G."/>
            <person name="Beyhan S."/>
            <person name="Sundermann A.J."/>
            <person name="Mounaud S."/>
            <person name="Pasculle A.W."/>
            <person name="Nierman W.C."/>
            <person name="Driscoll E."/>
            <person name="Cumbie R."/>
            <person name="Clancy C.J."/>
            <person name="Dupont C.L."/>
        </authorList>
    </citation>
    <scope>NUCLEOTIDE SEQUENCE</scope>
    <source>
        <strain evidence="1">GL16</strain>
    </source>
</reference>
<dbReference type="OrthoDB" id="2098303at2759"/>
<gene>
    <name evidence="1" type="ORF">G6F51_010648</name>
</gene>
<evidence type="ECO:0000313" key="2">
    <source>
        <dbReference type="Proteomes" id="UP000717996"/>
    </source>
</evidence>
<dbReference type="OMA" id="QLAHRRY"/>